<feature type="region of interest" description="Disordered" evidence="1">
    <location>
        <begin position="1"/>
        <end position="40"/>
    </location>
</feature>
<keyword evidence="3" id="KW-1185">Reference proteome</keyword>
<protein>
    <submittedName>
        <fullName evidence="2">Lupus brain antigen-like protein</fullName>
    </submittedName>
</protein>
<organism evidence="2 3">
    <name type="scientific">Senna tora</name>
    <dbReference type="NCBI Taxonomy" id="362788"/>
    <lineage>
        <taxon>Eukaryota</taxon>
        <taxon>Viridiplantae</taxon>
        <taxon>Streptophyta</taxon>
        <taxon>Embryophyta</taxon>
        <taxon>Tracheophyta</taxon>
        <taxon>Spermatophyta</taxon>
        <taxon>Magnoliopsida</taxon>
        <taxon>eudicotyledons</taxon>
        <taxon>Gunneridae</taxon>
        <taxon>Pentapetalae</taxon>
        <taxon>rosids</taxon>
        <taxon>fabids</taxon>
        <taxon>Fabales</taxon>
        <taxon>Fabaceae</taxon>
        <taxon>Caesalpinioideae</taxon>
        <taxon>Cassia clade</taxon>
        <taxon>Senna</taxon>
    </lineage>
</organism>
<dbReference type="Proteomes" id="UP000634136">
    <property type="component" value="Unassembled WGS sequence"/>
</dbReference>
<comment type="caution">
    <text evidence="2">The sequence shown here is derived from an EMBL/GenBank/DDBJ whole genome shotgun (WGS) entry which is preliminary data.</text>
</comment>
<evidence type="ECO:0000313" key="2">
    <source>
        <dbReference type="EMBL" id="KAF7812145.1"/>
    </source>
</evidence>
<reference evidence="2" key="1">
    <citation type="submission" date="2020-09" db="EMBL/GenBank/DDBJ databases">
        <title>Genome-Enabled Discovery of Anthraquinone Biosynthesis in Senna tora.</title>
        <authorList>
            <person name="Kang S.-H."/>
            <person name="Pandey R.P."/>
            <person name="Lee C.-M."/>
            <person name="Sim J.-S."/>
            <person name="Jeong J.-T."/>
            <person name="Choi B.-S."/>
            <person name="Jung M."/>
            <person name="Ginzburg D."/>
            <person name="Zhao K."/>
            <person name="Won S.Y."/>
            <person name="Oh T.-J."/>
            <person name="Yu Y."/>
            <person name="Kim N.-H."/>
            <person name="Lee O.R."/>
            <person name="Lee T.-H."/>
            <person name="Bashyal P."/>
            <person name="Kim T.-S."/>
            <person name="Lee W.-H."/>
            <person name="Kawkins C."/>
            <person name="Kim C.-K."/>
            <person name="Kim J.S."/>
            <person name="Ahn B.O."/>
            <person name="Rhee S.Y."/>
            <person name="Sohng J.K."/>
        </authorList>
    </citation>
    <scope>NUCLEOTIDE SEQUENCE</scope>
    <source>
        <tissue evidence="2">Leaf</tissue>
    </source>
</reference>
<dbReference type="PANTHER" id="PTHR47924">
    <property type="entry name" value="PENTATRICOPEPTIDE REPEAT-CONTAINING PROTEIN"/>
    <property type="match status" value="1"/>
</dbReference>
<dbReference type="AlphaFoldDB" id="A0A834T049"/>
<gene>
    <name evidence="2" type="ORF">G2W53_033121</name>
</gene>
<dbReference type="EMBL" id="JAAIUW010000010">
    <property type="protein sequence ID" value="KAF7812145.1"/>
    <property type="molecule type" value="Genomic_DNA"/>
</dbReference>
<accession>A0A834T049</accession>
<evidence type="ECO:0000313" key="3">
    <source>
        <dbReference type="Proteomes" id="UP000634136"/>
    </source>
</evidence>
<feature type="region of interest" description="Disordered" evidence="1">
    <location>
        <begin position="597"/>
        <end position="621"/>
    </location>
</feature>
<dbReference type="PANTHER" id="PTHR47924:SF44">
    <property type="entry name" value="DYW DOMAIN-CONTAINING PROTEIN"/>
    <property type="match status" value="1"/>
</dbReference>
<evidence type="ECO:0000256" key="1">
    <source>
        <dbReference type="SAM" id="MobiDB-lite"/>
    </source>
</evidence>
<feature type="compositionally biased region" description="Basic and acidic residues" evidence="1">
    <location>
        <begin position="597"/>
        <end position="606"/>
    </location>
</feature>
<name>A0A834T049_9FABA</name>
<proteinExistence type="predicted"/>
<feature type="compositionally biased region" description="Basic and acidic residues" evidence="1">
    <location>
        <begin position="17"/>
        <end position="29"/>
    </location>
</feature>
<sequence>MNAEVKSGPDPSIEPSNKPKEAEEKLERGKRSKKAPQMGQGLRDEGIMHFVVSFGLEHSSSSNRRILYYVYITGAFIESFAMAKLNSTYENSWQRDEDLRLGSVISPTSESEEDEQEEINISAVILELEAEVTEASVDLRSEHLNDEQFGSYEVSDVHASPCDMKWNIWDNDDLICVYDPGGEVFLMPSTWLSKCHTQWFGQKILCVLLGSISKILISYPHILNWDFVTALGGVCFPVSSFVCLKYQCCEGEVETKGRIHTLKIEGGSYEAIWEVLIVDYLESIKVAVIFIHKEKWIVYEIHTIIDYVLHTFSIMIQLILQVIAFGLVEAYSISKFFEKNVAFNLDPGINNSSGIMMNHAVYFGTLLYAYSIRQMVQEVEGLLLDRELEFGTLLALIDLKHRSLACAKIDVAIKEVASRVLSRVREPYDREIGGLFYSMGDMMLFGNDHVTFMGMVSTCSNKGCVEEGCHYFNDMDYKHIINSKMEFSSGMVDMLENSYKLHSLNSVLPSFVGVVSFIDGSALSARNNNSLLSLLTKTSYHFVFISTMIEDDFFLGFGFIEEVIFSLVRSKSFPFDPGGSFPYGDALICIEPSNKPKEAEEKLDRGKRSKKAPQMGRGLRDEVSPVHIQPCVPGGQAWEGVVEVFLVRCSFLLGDYAFCCKLWLGAFF</sequence>